<comment type="caution">
    <text evidence="10">The sequence shown here is derived from an EMBL/GenBank/DDBJ whole genome shotgun (WGS) entry which is preliminary data.</text>
</comment>
<keyword evidence="8" id="KW-0472">Membrane</keyword>
<evidence type="ECO:0000256" key="7">
    <source>
        <dbReference type="PROSITE-ProRule" id="PRU01375"/>
    </source>
</evidence>
<evidence type="ECO:0000256" key="1">
    <source>
        <dbReference type="ARBA" id="ARBA00004613"/>
    </source>
</evidence>
<dbReference type="AlphaFoldDB" id="A0A8T2M7W4"/>
<dbReference type="GO" id="GO:0005576">
    <property type="term" value="C:extracellular region"/>
    <property type="evidence" value="ECO:0007669"/>
    <property type="project" value="UniProtKB-SubCell"/>
</dbReference>
<evidence type="ECO:0000256" key="3">
    <source>
        <dbReference type="ARBA" id="ARBA00022525"/>
    </source>
</evidence>
<dbReference type="InterPro" id="IPR039220">
    <property type="entry name" value="FAM3"/>
</dbReference>
<reference evidence="10 11" key="1">
    <citation type="submission" date="2021-07" db="EMBL/GenBank/DDBJ databases">
        <authorList>
            <person name="Imarazene B."/>
            <person name="Zahm M."/>
            <person name="Klopp C."/>
            <person name="Cabau C."/>
            <person name="Beille S."/>
            <person name="Jouanno E."/>
            <person name="Castinel A."/>
            <person name="Lluch J."/>
            <person name="Gil L."/>
            <person name="Kuchtly C."/>
            <person name="Lopez Roques C."/>
            <person name="Donnadieu C."/>
            <person name="Parrinello H."/>
            <person name="Journot L."/>
            <person name="Du K."/>
            <person name="Schartl M."/>
            <person name="Retaux S."/>
            <person name="Guiguen Y."/>
        </authorList>
    </citation>
    <scope>NUCLEOTIDE SEQUENCE [LARGE SCALE GENOMIC DNA]</scope>
    <source>
        <strain evidence="10">Pach_M1</strain>
        <tissue evidence="10">Testis</tissue>
    </source>
</reference>
<keyword evidence="4" id="KW-0732">Signal</keyword>
<dbReference type="OrthoDB" id="440755at2759"/>
<gene>
    <name evidence="10" type="primary">FAM3C</name>
    <name evidence="10" type="ORF">AMEX_G6981</name>
</gene>
<evidence type="ECO:0000256" key="6">
    <source>
        <dbReference type="ARBA" id="ARBA00023157"/>
    </source>
</evidence>
<comment type="subcellular location">
    <subcellularLocation>
        <location evidence="1">Secreted</location>
    </subcellularLocation>
</comment>
<evidence type="ECO:0000256" key="5">
    <source>
        <dbReference type="ARBA" id="ARBA00022734"/>
    </source>
</evidence>
<name>A0A8T2M7W4_ASTMX</name>
<evidence type="ECO:0000256" key="2">
    <source>
        <dbReference type="ARBA" id="ARBA00010905"/>
    </source>
</evidence>
<keyword evidence="6" id="KW-1015">Disulfide bond</keyword>
<evidence type="ECO:0000256" key="8">
    <source>
        <dbReference type="SAM" id="Phobius"/>
    </source>
</evidence>
<keyword evidence="5 7" id="KW-0430">Lectin</keyword>
<protein>
    <submittedName>
        <fullName evidence="10">Protein FAM3D-like</fullName>
    </submittedName>
</protein>
<comment type="similarity">
    <text evidence="2">Belongs to the FAM3 family.</text>
</comment>
<dbReference type="Pfam" id="PF15711">
    <property type="entry name" value="ILEI"/>
    <property type="match status" value="1"/>
</dbReference>
<keyword evidence="8" id="KW-1133">Transmembrane helix</keyword>
<keyword evidence="8" id="KW-0812">Transmembrane</keyword>
<dbReference type="InterPro" id="IPR039477">
    <property type="entry name" value="ILEI/PANDER_dom"/>
</dbReference>
<evidence type="ECO:0000313" key="11">
    <source>
        <dbReference type="Proteomes" id="UP000752171"/>
    </source>
</evidence>
<feature type="domain" description="ILEI/PANDER" evidence="9">
    <location>
        <begin position="110"/>
        <end position="194"/>
    </location>
</feature>
<dbReference type="PANTHER" id="PTHR14592">
    <property type="entry name" value="UNCHARACTERIZED FAM3"/>
    <property type="match status" value="1"/>
</dbReference>
<dbReference type="GO" id="GO:0030246">
    <property type="term" value="F:carbohydrate binding"/>
    <property type="evidence" value="ECO:0007669"/>
    <property type="project" value="UniProtKB-UniRule"/>
</dbReference>
<dbReference type="PROSITE" id="PS52031">
    <property type="entry name" value="GG_LECTIN"/>
    <property type="match status" value="1"/>
</dbReference>
<sequence>MSFSFMLTGIVSLFILVVSLILVWVFFVDKTYLWDLQENEKHRLQRKELPRSDCDPPVLFQSHPGCCPQKVCAVDHYPFFIRSGVANMVGPKICFNNSIIMGGIMNNIGQGLNIVVVKGETGEILKSNYFNAHTGELLEFLKSIQAGNIVCVASYEDPAEVLTDEIREIFIRLGSTMSRSVKRRDTWVFVGAEGIVKESPFEKLSANDEKSNVYGGWPEMREVGGCFPRKI</sequence>
<accession>A0A8T2M7W4</accession>
<organism evidence="10 11">
    <name type="scientific">Astyanax mexicanus</name>
    <name type="common">Blind cave fish</name>
    <name type="synonym">Astyanax fasciatus mexicanus</name>
    <dbReference type="NCBI Taxonomy" id="7994"/>
    <lineage>
        <taxon>Eukaryota</taxon>
        <taxon>Metazoa</taxon>
        <taxon>Chordata</taxon>
        <taxon>Craniata</taxon>
        <taxon>Vertebrata</taxon>
        <taxon>Euteleostomi</taxon>
        <taxon>Actinopterygii</taxon>
        <taxon>Neopterygii</taxon>
        <taxon>Teleostei</taxon>
        <taxon>Ostariophysi</taxon>
        <taxon>Characiformes</taxon>
        <taxon>Characoidei</taxon>
        <taxon>Acestrorhamphidae</taxon>
        <taxon>Acestrorhamphinae</taxon>
        <taxon>Astyanax</taxon>
    </lineage>
</organism>
<evidence type="ECO:0000259" key="9">
    <source>
        <dbReference type="Pfam" id="PF15711"/>
    </source>
</evidence>
<dbReference type="EMBL" id="JAICCE010000005">
    <property type="protein sequence ID" value="KAG9277001.1"/>
    <property type="molecule type" value="Genomic_DNA"/>
</dbReference>
<feature type="transmembrane region" description="Helical" evidence="8">
    <location>
        <begin position="6"/>
        <end position="27"/>
    </location>
</feature>
<evidence type="ECO:0000313" key="10">
    <source>
        <dbReference type="EMBL" id="KAG9277001.1"/>
    </source>
</evidence>
<evidence type="ECO:0000256" key="4">
    <source>
        <dbReference type="ARBA" id="ARBA00022729"/>
    </source>
</evidence>
<keyword evidence="3" id="KW-0964">Secreted</keyword>
<dbReference type="Proteomes" id="UP000752171">
    <property type="component" value="Unassembled WGS sequence"/>
</dbReference>
<proteinExistence type="inferred from homology"/>